<name>A0A6J6KB61_9ZZZZ</name>
<sequence>MLSLGSDDGGRVRRVNLPGGPERPLQNSVNRLGPTGGKNNLYGFCINNGSDTFSGVLEDRAGALPGLVDRRRIPHHIKRLTISLLDLFGHGAGGLVVEINAHQGS</sequence>
<feature type="region of interest" description="Disordered" evidence="1">
    <location>
        <begin position="1"/>
        <end position="37"/>
    </location>
</feature>
<reference evidence="2" key="1">
    <citation type="submission" date="2020-05" db="EMBL/GenBank/DDBJ databases">
        <authorList>
            <person name="Chiriac C."/>
            <person name="Salcher M."/>
            <person name="Ghai R."/>
            <person name="Kavagutti S V."/>
        </authorList>
    </citation>
    <scope>NUCLEOTIDE SEQUENCE</scope>
</reference>
<proteinExistence type="predicted"/>
<protein>
    <submittedName>
        <fullName evidence="2">Unannotated protein</fullName>
    </submittedName>
</protein>
<gene>
    <name evidence="2" type="ORF">UFOPK2158_00966</name>
</gene>
<evidence type="ECO:0000256" key="1">
    <source>
        <dbReference type="SAM" id="MobiDB-lite"/>
    </source>
</evidence>
<organism evidence="2">
    <name type="scientific">freshwater metagenome</name>
    <dbReference type="NCBI Taxonomy" id="449393"/>
    <lineage>
        <taxon>unclassified sequences</taxon>
        <taxon>metagenomes</taxon>
        <taxon>ecological metagenomes</taxon>
    </lineage>
</organism>
<accession>A0A6J6KB61</accession>
<evidence type="ECO:0000313" key="2">
    <source>
        <dbReference type="EMBL" id="CAB4646652.1"/>
    </source>
</evidence>
<dbReference type="EMBL" id="CAEZVY010000100">
    <property type="protein sequence ID" value="CAB4646652.1"/>
    <property type="molecule type" value="Genomic_DNA"/>
</dbReference>
<dbReference type="AlphaFoldDB" id="A0A6J6KB61"/>